<dbReference type="AlphaFoldDB" id="A0A0A2KL88"/>
<name>A0A0A2KL88_PENIT</name>
<keyword evidence="2" id="KW-1185">Reference proteome</keyword>
<accession>A0A0A2KL88</accession>
<proteinExistence type="predicted"/>
<gene>
    <name evidence="1" type="ORF">PITC_013690</name>
</gene>
<dbReference type="Proteomes" id="UP000030104">
    <property type="component" value="Unassembled WGS sequence"/>
</dbReference>
<protein>
    <submittedName>
        <fullName evidence="1">Uncharacterized protein</fullName>
    </submittedName>
</protein>
<dbReference type="HOGENOM" id="CLU_2868388_0_0_1"/>
<sequence length="64" mass="7218">MADFTTMEAGWTLVVRGKQLYTKNAAHNVQFIGYDITELEERWSTAVNQFFSPGGGAEQTKDLF</sequence>
<evidence type="ECO:0000313" key="2">
    <source>
        <dbReference type="Proteomes" id="UP000030104"/>
    </source>
</evidence>
<dbReference type="EMBL" id="JQGA01001535">
    <property type="protein sequence ID" value="KGO65110.1"/>
    <property type="molecule type" value="Genomic_DNA"/>
</dbReference>
<organism evidence="1 2">
    <name type="scientific">Penicillium italicum</name>
    <name type="common">Blue mold</name>
    <dbReference type="NCBI Taxonomy" id="40296"/>
    <lineage>
        <taxon>Eukaryota</taxon>
        <taxon>Fungi</taxon>
        <taxon>Dikarya</taxon>
        <taxon>Ascomycota</taxon>
        <taxon>Pezizomycotina</taxon>
        <taxon>Eurotiomycetes</taxon>
        <taxon>Eurotiomycetidae</taxon>
        <taxon>Eurotiales</taxon>
        <taxon>Aspergillaceae</taxon>
        <taxon>Penicillium</taxon>
    </lineage>
</organism>
<evidence type="ECO:0000313" key="1">
    <source>
        <dbReference type="EMBL" id="KGO65110.1"/>
    </source>
</evidence>
<comment type="caution">
    <text evidence="1">The sequence shown here is derived from an EMBL/GenBank/DDBJ whole genome shotgun (WGS) entry which is preliminary data.</text>
</comment>
<reference evidence="1 2" key="1">
    <citation type="journal article" date="2015" name="Mol. Plant Microbe Interact.">
        <title>Genome, transcriptome, and functional analyses of Penicillium expansum provide new insights into secondary metabolism and pathogenicity.</title>
        <authorList>
            <person name="Ballester A.R."/>
            <person name="Marcet-Houben M."/>
            <person name="Levin E."/>
            <person name="Sela N."/>
            <person name="Selma-Lazaro C."/>
            <person name="Carmona L."/>
            <person name="Wisniewski M."/>
            <person name="Droby S."/>
            <person name="Gonzalez-Candelas L."/>
            <person name="Gabaldon T."/>
        </authorList>
    </citation>
    <scope>NUCLEOTIDE SEQUENCE [LARGE SCALE GENOMIC DNA]</scope>
    <source>
        <strain evidence="1 2">PHI-1</strain>
    </source>
</reference>